<dbReference type="PROSITE" id="PS51257">
    <property type="entry name" value="PROKAR_LIPOPROTEIN"/>
    <property type="match status" value="1"/>
</dbReference>
<dbReference type="OrthoDB" id="9780816at2"/>
<dbReference type="STRING" id="1121416.SAMN02745220_04308"/>
<gene>
    <name evidence="1" type="ORF">SAMN02745220_04308</name>
</gene>
<accession>A0A1M7YH89</accession>
<proteinExistence type="predicted"/>
<dbReference type="Proteomes" id="UP000184603">
    <property type="component" value="Unassembled WGS sequence"/>
</dbReference>
<organism evidence="1 2">
    <name type="scientific">Desulfopila aestuarii DSM 18488</name>
    <dbReference type="NCBI Taxonomy" id="1121416"/>
    <lineage>
        <taxon>Bacteria</taxon>
        <taxon>Pseudomonadati</taxon>
        <taxon>Thermodesulfobacteriota</taxon>
        <taxon>Desulfobulbia</taxon>
        <taxon>Desulfobulbales</taxon>
        <taxon>Desulfocapsaceae</taxon>
        <taxon>Desulfopila</taxon>
    </lineage>
</organism>
<dbReference type="EMBL" id="FRFE01000030">
    <property type="protein sequence ID" value="SHO51963.1"/>
    <property type="molecule type" value="Genomic_DNA"/>
</dbReference>
<keyword evidence="2" id="KW-1185">Reference proteome</keyword>
<name>A0A1M7YH89_9BACT</name>
<dbReference type="AlphaFoldDB" id="A0A1M7YH89"/>
<reference evidence="1 2" key="1">
    <citation type="submission" date="2016-12" db="EMBL/GenBank/DDBJ databases">
        <authorList>
            <person name="Song W.-J."/>
            <person name="Kurnit D.M."/>
        </authorList>
    </citation>
    <scope>NUCLEOTIDE SEQUENCE [LARGE SCALE GENOMIC DNA]</scope>
    <source>
        <strain evidence="1 2">DSM 18488</strain>
    </source>
</reference>
<evidence type="ECO:0000313" key="1">
    <source>
        <dbReference type="EMBL" id="SHO51963.1"/>
    </source>
</evidence>
<dbReference type="RefSeq" id="WP_073615719.1">
    <property type="nucleotide sequence ID" value="NZ_FRFE01000030.1"/>
</dbReference>
<sequence>MERIKYFFLGILALSMVGCGQTVVETLHVPENPGHNAPGVGKTLVILPFADYSDGGSIASAQRRNMMVTESLTDRFLANGFSLPVQEDVFQYLVAEDIIQLYDARKSSSISAALADSDWSDVMKGELQRYQAEQNMSKSDSPMDSPGTHGLTPQAITKIGHDFNADYVVRGRILEFKTREDTSWEPWKKGILPFINNGSSRLLFGFADSENYDVFNNMATGALIGSIIGNNANSPTSHNGDNAAIWGAGGLVVGNINYHSGKVEQAAVQMRIWIQETSTGKVVWTNRVMVKVSPESVLADNQYDVLFNRAIEQGVTKLVDNFVIYTFM</sequence>
<evidence type="ECO:0000313" key="2">
    <source>
        <dbReference type="Proteomes" id="UP000184603"/>
    </source>
</evidence>
<protein>
    <submittedName>
        <fullName evidence="1">Uncharacterized protein</fullName>
    </submittedName>
</protein>